<dbReference type="PANTHER" id="PTHR13603:SF1">
    <property type="entry name" value="TRANSMEMBRANE PROTEIN 186"/>
    <property type="match status" value="1"/>
</dbReference>
<evidence type="ECO:0000256" key="5">
    <source>
        <dbReference type="ARBA" id="ARBA00022792"/>
    </source>
</evidence>
<evidence type="ECO:0000256" key="4">
    <source>
        <dbReference type="ARBA" id="ARBA00022692"/>
    </source>
</evidence>
<dbReference type="EMBL" id="GL377583">
    <property type="protein sequence ID" value="EFJ26918.1"/>
    <property type="molecule type" value="Genomic_DNA"/>
</dbReference>
<evidence type="ECO:0000256" key="9">
    <source>
        <dbReference type="SAM" id="Phobius"/>
    </source>
</evidence>
<protein>
    <recommendedName>
        <fullName evidence="3">Transmembrane protein 186</fullName>
    </recommendedName>
</protein>
<dbReference type="Gramene" id="EFJ26918">
    <property type="protein sequence ID" value="EFJ26918"/>
    <property type="gene ID" value="SELMODRAFT_412438"/>
</dbReference>
<dbReference type="AlphaFoldDB" id="D8RLH7"/>
<keyword evidence="8 9" id="KW-0472">Membrane</keyword>
<evidence type="ECO:0000313" key="10">
    <source>
        <dbReference type="EMBL" id="EFJ26918.1"/>
    </source>
</evidence>
<evidence type="ECO:0000256" key="6">
    <source>
        <dbReference type="ARBA" id="ARBA00022989"/>
    </source>
</evidence>
<dbReference type="InterPro" id="IPR026571">
    <property type="entry name" value="Tmem186"/>
</dbReference>
<accession>D8RLH7</accession>
<dbReference type="InParanoid" id="D8RLH7"/>
<organism evidence="11">
    <name type="scientific">Selaginella moellendorffii</name>
    <name type="common">Spikemoss</name>
    <dbReference type="NCBI Taxonomy" id="88036"/>
    <lineage>
        <taxon>Eukaryota</taxon>
        <taxon>Viridiplantae</taxon>
        <taxon>Streptophyta</taxon>
        <taxon>Embryophyta</taxon>
        <taxon>Tracheophyta</taxon>
        <taxon>Lycopodiopsida</taxon>
        <taxon>Selaginellales</taxon>
        <taxon>Selaginellaceae</taxon>
        <taxon>Selaginella</taxon>
    </lineage>
</organism>
<dbReference type="OrthoDB" id="6147888at2759"/>
<feature type="transmembrane region" description="Helical" evidence="9">
    <location>
        <begin position="109"/>
        <end position="130"/>
    </location>
</feature>
<comment type="subcellular location">
    <subcellularLocation>
        <location evidence="1">Mitochondrion inner membrane</location>
        <topology evidence="1">Multi-pass membrane protein</topology>
    </subcellularLocation>
</comment>
<dbReference type="GO" id="GO:0005743">
    <property type="term" value="C:mitochondrial inner membrane"/>
    <property type="evidence" value="ECO:0007669"/>
    <property type="project" value="UniProtKB-SubCell"/>
</dbReference>
<keyword evidence="11" id="KW-1185">Reference proteome</keyword>
<evidence type="ECO:0000256" key="2">
    <source>
        <dbReference type="ARBA" id="ARBA00007020"/>
    </source>
</evidence>
<dbReference type="GO" id="GO:0005739">
    <property type="term" value="C:mitochondrion"/>
    <property type="evidence" value="ECO:0000318"/>
    <property type="project" value="GO_Central"/>
</dbReference>
<dbReference type="eggNOG" id="ENOG502S595">
    <property type="taxonomic scope" value="Eukaryota"/>
</dbReference>
<evidence type="ECO:0000256" key="7">
    <source>
        <dbReference type="ARBA" id="ARBA00023128"/>
    </source>
</evidence>
<name>D8RLH7_SELML</name>
<gene>
    <name evidence="10" type="ORF">SELMODRAFT_412438</name>
</gene>
<dbReference type="HOGENOM" id="CLU_1597283_0_0_1"/>
<feature type="transmembrane region" description="Helical" evidence="9">
    <location>
        <begin position="77"/>
        <end position="97"/>
    </location>
</feature>
<evidence type="ECO:0000256" key="8">
    <source>
        <dbReference type="ARBA" id="ARBA00023136"/>
    </source>
</evidence>
<keyword evidence="6 9" id="KW-1133">Transmembrane helix</keyword>
<evidence type="ECO:0000313" key="11">
    <source>
        <dbReference type="Proteomes" id="UP000001514"/>
    </source>
</evidence>
<dbReference type="KEGG" id="smo:SELMODRAFT_412438"/>
<dbReference type="Proteomes" id="UP000001514">
    <property type="component" value="Unassembled WGS sequence"/>
</dbReference>
<reference evidence="10 11" key="1">
    <citation type="journal article" date="2011" name="Science">
        <title>The Selaginella genome identifies genetic changes associated with the evolution of vascular plants.</title>
        <authorList>
            <person name="Banks J.A."/>
            <person name="Nishiyama T."/>
            <person name="Hasebe M."/>
            <person name="Bowman J.L."/>
            <person name="Gribskov M."/>
            <person name="dePamphilis C."/>
            <person name="Albert V.A."/>
            <person name="Aono N."/>
            <person name="Aoyama T."/>
            <person name="Ambrose B.A."/>
            <person name="Ashton N.W."/>
            <person name="Axtell M.J."/>
            <person name="Barker E."/>
            <person name="Barker M.S."/>
            <person name="Bennetzen J.L."/>
            <person name="Bonawitz N.D."/>
            <person name="Chapple C."/>
            <person name="Cheng C."/>
            <person name="Correa L.G."/>
            <person name="Dacre M."/>
            <person name="DeBarry J."/>
            <person name="Dreyer I."/>
            <person name="Elias M."/>
            <person name="Engstrom E.M."/>
            <person name="Estelle M."/>
            <person name="Feng L."/>
            <person name="Finet C."/>
            <person name="Floyd S.K."/>
            <person name="Frommer W.B."/>
            <person name="Fujita T."/>
            <person name="Gramzow L."/>
            <person name="Gutensohn M."/>
            <person name="Harholt J."/>
            <person name="Hattori M."/>
            <person name="Heyl A."/>
            <person name="Hirai T."/>
            <person name="Hiwatashi Y."/>
            <person name="Ishikawa M."/>
            <person name="Iwata M."/>
            <person name="Karol K.G."/>
            <person name="Koehler B."/>
            <person name="Kolukisaoglu U."/>
            <person name="Kubo M."/>
            <person name="Kurata T."/>
            <person name="Lalonde S."/>
            <person name="Li K."/>
            <person name="Li Y."/>
            <person name="Litt A."/>
            <person name="Lyons E."/>
            <person name="Manning G."/>
            <person name="Maruyama T."/>
            <person name="Michael T.P."/>
            <person name="Mikami K."/>
            <person name="Miyazaki S."/>
            <person name="Morinaga S."/>
            <person name="Murata T."/>
            <person name="Mueller-Roeber B."/>
            <person name="Nelson D.R."/>
            <person name="Obara M."/>
            <person name="Oguri Y."/>
            <person name="Olmstead R.G."/>
            <person name="Onodera N."/>
            <person name="Petersen B.L."/>
            <person name="Pils B."/>
            <person name="Prigge M."/>
            <person name="Rensing S.A."/>
            <person name="Riano-Pachon D.M."/>
            <person name="Roberts A.W."/>
            <person name="Sato Y."/>
            <person name="Scheller H.V."/>
            <person name="Schulz B."/>
            <person name="Schulz C."/>
            <person name="Shakirov E.V."/>
            <person name="Shibagaki N."/>
            <person name="Shinohara N."/>
            <person name="Shippen D.E."/>
            <person name="Soerensen I."/>
            <person name="Sotooka R."/>
            <person name="Sugimoto N."/>
            <person name="Sugita M."/>
            <person name="Sumikawa N."/>
            <person name="Tanurdzic M."/>
            <person name="Theissen G."/>
            <person name="Ulvskov P."/>
            <person name="Wakazuki S."/>
            <person name="Weng J.K."/>
            <person name="Willats W.W."/>
            <person name="Wipf D."/>
            <person name="Wolf P.G."/>
            <person name="Yang L."/>
            <person name="Zimmer A.D."/>
            <person name="Zhu Q."/>
            <person name="Mitros T."/>
            <person name="Hellsten U."/>
            <person name="Loque D."/>
            <person name="Otillar R."/>
            <person name="Salamov A."/>
            <person name="Schmutz J."/>
            <person name="Shapiro H."/>
            <person name="Lindquist E."/>
            <person name="Lucas S."/>
            <person name="Rokhsar D."/>
            <person name="Grigoriev I.V."/>
        </authorList>
    </citation>
    <scope>NUCLEOTIDE SEQUENCE [LARGE SCALE GENOMIC DNA]</scope>
</reference>
<dbReference type="PANTHER" id="PTHR13603">
    <property type="entry name" value="TRANSMEMBRANE PROTEIN 186"/>
    <property type="match status" value="1"/>
</dbReference>
<dbReference type="STRING" id="88036.D8RLH7"/>
<sequence length="167" mass="18228">MAALRPLLRRCAAATAQSRTPLRFSASSPAAAASTAIPDDDPAKLLHNKNVSPQGFRDQAPAKVVLYQARWMRPLRLVVRLKVIQLAGFAAIAAPLAKYVKEGTLSAEAVAASLGVTFGAVGATLALWYYSRRYIGELSLVPPLPEYVEISTMNFWGHRENLRVRVR</sequence>
<proteinExistence type="inferred from homology"/>
<evidence type="ECO:0000256" key="3">
    <source>
        <dbReference type="ARBA" id="ARBA00014604"/>
    </source>
</evidence>
<keyword evidence="4 9" id="KW-0812">Transmembrane</keyword>
<evidence type="ECO:0000256" key="1">
    <source>
        <dbReference type="ARBA" id="ARBA00004448"/>
    </source>
</evidence>
<keyword evidence="5" id="KW-0999">Mitochondrion inner membrane</keyword>
<comment type="similarity">
    <text evidence="2">Belongs to the TMEM186 family.</text>
</comment>
<keyword evidence="7" id="KW-0496">Mitochondrion</keyword>